<feature type="compositionally biased region" description="Polar residues" evidence="6">
    <location>
        <begin position="398"/>
        <end position="413"/>
    </location>
</feature>
<evidence type="ECO:0000256" key="3">
    <source>
        <dbReference type="ARBA" id="ARBA00022989"/>
    </source>
</evidence>
<dbReference type="GO" id="GO:0034992">
    <property type="term" value="C:microtubule organizing center attachment site"/>
    <property type="evidence" value="ECO:0007669"/>
    <property type="project" value="TreeGrafter"/>
</dbReference>
<feature type="transmembrane region" description="Helical" evidence="7">
    <location>
        <begin position="259"/>
        <end position="280"/>
    </location>
</feature>
<dbReference type="PANTHER" id="PTHR28538">
    <property type="entry name" value="INTEGRAL INNER NUCLEAR MEMBRANE PROTEIN IMA1"/>
    <property type="match status" value="1"/>
</dbReference>
<evidence type="ECO:0000313" key="10">
    <source>
        <dbReference type="Proteomes" id="UP001355207"/>
    </source>
</evidence>
<feature type="transmembrane region" description="Helical" evidence="7">
    <location>
        <begin position="226"/>
        <end position="247"/>
    </location>
</feature>
<feature type="domain" description="Ima1 N-terminal" evidence="8">
    <location>
        <begin position="50"/>
        <end position="172"/>
    </location>
</feature>
<keyword evidence="3 7" id="KW-1133">Transmembrane helix</keyword>
<keyword evidence="2 7" id="KW-0812">Transmembrane</keyword>
<dbReference type="Pfam" id="PF09779">
    <property type="entry name" value="Ima1_N"/>
    <property type="match status" value="1"/>
</dbReference>
<organism evidence="9 10">
    <name type="scientific">Kwoniella dendrophila CBS 6074</name>
    <dbReference type="NCBI Taxonomy" id="1295534"/>
    <lineage>
        <taxon>Eukaryota</taxon>
        <taxon>Fungi</taxon>
        <taxon>Dikarya</taxon>
        <taxon>Basidiomycota</taxon>
        <taxon>Agaricomycotina</taxon>
        <taxon>Tremellomycetes</taxon>
        <taxon>Tremellales</taxon>
        <taxon>Cryptococcaceae</taxon>
        <taxon>Kwoniella</taxon>
    </lineage>
</organism>
<evidence type="ECO:0000256" key="6">
    <source>
        <dbReference type="SAM" id="MobiDB-lite"/>
    </source>
</evidence>
<gene>
    <name evidence="9" type="ORF">L201_007162</name>
</gene>
<comment type="subcellular location">
    <subcellularLocation>
        <location evidence="1">Nucleus inner membrane</location>
        <topology evidence="1">Multi-pass membrane protein</topology>
    </subcellularLocation>
</comment>
<feature type="compositionally biased region" description="Low complexity" evidence="6">
    <location>
        <begin position="383"/>
        <end position="397"/>
    </location>
</feature>
<evidence type="ECO:0000313" key="9">
    <source>
        <dbReference type="EMBL" id="WWC92208.1"/>
    </source>
</evidence>
<feature type="transmembrane region" description="Helical" evidence="7">
    <location>
        <begin position="301"/>
        <end position="324"/>
    </location>
</feature>
<evidence type="ECO:0000259" key="8">
    <source>
        <dbReference type="Pfam" id="PF09779"/>
    </source>
</evidence>
<keyword evidence="10" id="KW-1185">Reference proteome</keyword>
<evidence type="ECO:0000256" key="7">
    <source>
        <dbReference type="SAM" id="Phobius"/>
    </source>
</evidence>
<sequence>MPLLRSSTRPTAVQCFFCLSPSLLPPQSSNFASSSTSTSKRDVKGKSRIAEVGSKWNWQCEKCRCWIIRDERGEMISDLPAMHDTAFNEQSFSLRATPSSSHLPSSSSSSSSTSPFCHSCLANQTLIMNMLANYLPDDDDPSYPMLYNELPNYIAKLQSRYPPVCRNCQPAVDEALRKSDHRAQVQAWSSALDRGFKSTHGVKGSNDSRDGSAGRWEVIVWRIRGILWWIGLALSILQGILAIAFPSHLRSIISVQLPYIPPIPMSILSFYVLSIIWTAWDPYWLKKERNKNKIKIEGRDVWVRNMLLIMVLRIIGSTAIYVSSQNEGPPHVSLKVIQAVFTVEIALLIHALISIRISQPVSIKLVRPVSLTSSPAANTPIYSISPHPSTPSGTSPSYQLLHSHSRPGNSASANPIFGQPSLHQPVPDVPVEGEPMDWEPTRNASYQRPLFSPEDEDVEIHFSSSPQAKRQNWDKFGTNKQRMFYNQNETGLENLLAGWGIDNSDNHINSNGQKSKNADNNGKIRNDWKIWKMW</sequence>
<dbReference type="AlphaFoldDB" id="A0AAX4K553"/>
<evidence type="ECO:0000256" key="2">
    <source>
        <dbReference type="ARBA" id="ARBA00022692"/>
    </source>
</evidence>
<dbReference type="GO" id="GO:0044732">
    <property type="term" value="C:mitotic spindle pole body"/>
    <property type="evidence" value="ECO:0007669"/>
    <property type="project" value="TreeGrafter"/>
</dbReference>
<evidence type="ECO:0000256" key="1">
    <source>
        <dbReference type="ARBA" id="ARBA00004473"/>
    </source>
</evidence>
<evidence type="ECO:0000256" key="5">
    <source>
        <dbReference type="ARBA" id="ARBA00023242"/>
    </source>
</evidence>
<dbReference type="EMBL" id="CP144107">
    <property type="protein sequence ID" value="WWC92208.1"/>
    <property type="molecule type" value="Genomic_DNA"/>
</dbReference>
<dbReference type="RefSeq" id="XP_066078970.1">
    <property type="nucleotide sequence ID" value="XM_066222873.1"/>
</dbReference>
<keyword evidence="4 7" id="KW-0472">Membrane</keyword>
<dbReference type="InterPro" id="IPR042321">
    <property type="entry name" value="Ima1"/>
</dbReference>
<dbReference type="InterPro" id="IPR018617">
    <property type="entry name" value="Ima1_N"/>
</dbReference>
<name>A0AAX4K553_9TREE</name>
<dbReference type="Proteomes" id="UP001355207">
    <property type="component" value="Chromosome 10"/>
</dbReference>
<proteinExistence type="predicted"/>
<dbReference type="GeneID" id="91097831"/>
<dbReference type="GO" id="GO:0071765">
    <property type="term" value="P:nuclear inner membrane organization"/>
    <property type="evidence" value="ECO:0007669"/>
    <property type="project" value="InterPro"/>
</dbReference>
<keyword evidence="5" id="KW-0539">Nucleus</keyword>
<accession>A0AAX4K553</accession>
<feature type="transmembrane region" description="Helical" evidence="7">
    <location>
        <begin position="336"/>
        <end position="357"/>
    </location>
</feature>
<evidence type="ECO:0000256" key="4">
    <source>
        <dbReference type="ARBA" id="ARBA00023136"/>
    </source>
</evidence>
<dbReference type="GO" id="GO:0034506">
    <property type="term" value="C:chromosome, centromeric core domain"/>
    <property type="evidence" value="ECO:0007669"/>
    <property type="project" value="TreeGrafter"/>
</dbReference>
<dbReference type="PANTHER" id="PTHR28538:SF1">
    <property type="entry name" value="INTEGRAL INNER NUCLEAR MEMBRANE PROTEIN IMA1"/>
    <property type="match status" value="1"/>
</dbReference>
<protein>
    <recommendedName>
        <fullName evidence="8">Ima1 N-terminal domain-containing protein</fullName>
    </recommendedName>
</protein>
<reference evidence="9 10" key="1">
    <citation type="submission" date="2024-01" db="EMBL/GenBank/DDBJ databases">
        <title>Comparative genomics of Cryptococcus and Kwoniella reveals pathogenesis evolution and contrasting modes of karyotype evolution via chromosome fusion or intercentromeric recombination.</title>
        <authorList>
            <person name="Coelho M.A."/>
            <person name="David-Palma M."/>
            <person name="Shea T."/>
            <person name="Bowers K."/>
            <person name="McGinley-Smith S."/>
            <person name="Mohammad A.W."/>
            <person name="Gnirke A."/>
            <person name="Yurkov A.M."/>
            <person name="Nowrousian M."/>
            <person name="Sun S."/>
            <person name="Cuomo C.A."/>
            <person name="Heitman J."/>
        </authorList>
    </citation>
    <scope>NUCLEOTIDE SEQUENCE [LARGE SCALE GENOMIC DNA]</scope>
    <source>
        <strain evidence="9 10">CBS 6074</strain>
    </source>
</reference>
<dbReference type="GO" id="GO:0005637">
    <property type="term" value="C:nuclear inner membrane"/>
    <property type="evidence" value="ECO:0007669"/>
    <property type="project" value="UniProtKB-SubCell"/>
</dbReference>
<feature type="region of interest" description="Disordered" evidence="6">
    <location>
        <begin position="381"/>
        <end position="448"/>
    </location>
</feature>